<evidence type="ECO:0000313" key="1">
    <source>
        <dbReference type="EMBL" id="KIL44974.1"/>
    </source>
</evidence>
<protein>
    <submittedName>
        <fullName evidence="1">Uncharacterized protein</fullName>
    </submittedName>
</protein>
<dbReference type="STRING" id="889306.KP78_25180"/>
<keyword evidence="2" id="KW-1185">Reference proteome</keyword>
<dbReference type="EMBL" id="JXRP01000018">
    <property type="protein sequence ID" value="KIL44974.1"/>
    <property type="molecule type" value="Genomic_DNA"/>
</dbReference>
<sequence>MKVMLLLSFNRKGKLVEKLGRKVNRSKVASLRWLDCREYYLGSI</sequence>
<name>A0A0C2RTB2_9BACL</name>
<dbReference type="Proteomes" id="UP000031938">
    <property type="component" value="Unassembled WGS sequence"/>
</dbReference>
<evidence type="ECO:0000313" key="2">
    <source>
        <dbReference type="Proteomes" id="UP000031938"/>
    </source>
</evidence>
<reference evidence="1 2" key="1">
    <citation type="submission" date="2015-01" db="EMBL/GenBank/DDBJ databases">
        <title>Genome sequencing of Jeotgalibacillus soli.</title>
        <authorList>
            <person name="Goh K.M."/>
            <person name="Chan K.-G."/>
            <person name="Yaakop A.S."/>
            <person name="Ee R."/>
            <person name="Gan H.M."/>
            <person name="Chan C.S."/>
        </authorList>
    </citation>
    <scope>NUCLEOTIDE SEQUENCE [LARGE SCALE GENOMIC DNA]</scope>
    <source>
        <strain evidence="1 2">P9</strain>
    </source>
</reference>
<accession>A0A0C2RTB2</accession>
<proteinExistence type="predicted"/>
<organism evidence="1 2">
    <name type="scientific">Jeotgalibacillus soli</name>
    <dbReference type="NCBI Taxonomy" id="889306"/>
    <lineage>
        <taxon>Bacteria</taxon>
        <taxon>Bacillati</taxon>
        <taxon>Bacillota</taxon>
        <taxon>Bacilli</taxon>
        <taxon>Bacillales</taxon>
        <taxon>Caryophanaceae</taxon>
        <taxon>Jeotgalibacillus</taxon>
    </lineage>
</organism>
<gene>
    <name evidence="1" type="ORF">KP78_25180</name>
</gene>
<comment type="caution">
    <text evidence="1">The sequence shown here is derived from an EMBL/GenBank/DDBJ whole genome shotgun (WGS) entry which is preliminary data.</text>
</comment>
<dbReference type="PATRIC" id="fig|889306.3.peg.2532"/>
<dbReference type="AlphaFoldDB" id="A0A0C2RTB2"/>